<evidence type="ECO:0000313" key="7">
    <source>
        <dbReference type="Proteomes" id="UP000007800"/>
    </source>
</evidence>
<feature type="transmembrane region" description="Helical" evidence="5">
    <location>
        <begin position="71"/>
        <end position="91"/>
    </location>
</feature>
<reference evidence="6 7" key="1">
    <citation type="submission" date="2008-07" db="EMBL/GenBank/DDBJ databases">
        <authorList>
            <person name="El-Sayed N."/>
            <person name="Caler E."/>
            <person name="Inman J."/>
            <person name="Amedeo P."/>
            <person name="Hass B."/>
            <person name="Wortman J."/>
        </authorList>
    </citation>
    <scope>NUCLEOTIDE SEQUENCE [LARGE SCALE GENOMIC DNA]</scope>
    <source>
        <strain evidence="7">ATCC 50983 / TXsc</strain>
    </source>
</reference>
<evidence type="ECO:0000313" key="6">
    <source>
        <dbReference type="EMBL" id="EER10037.1"/>
    </source>
</evidence>
<keyword evidence="7" id="KW-1185">Reference proteome</keyword>
<proteinExistence type="predicted"/>
<dbReference type="AlphaFoldDB" id="C5KZK9"/>
<dbReference type="GeneID" id="9038315"/>
<protein>
    <recommendedName>
        <fullName evidence="8">Transmembrane protein 65</fullName>
    </recommendedName>
</protein>
<dbReference type="InterPro" id="IPR019537">
    <property type="entry name" value="TMEM65"/>
</dbReference>
<evidence type="ECO:0008006" key="8">
    <source>
        <dbReference type="Google" id="ProtNLM"/>
    </source>
</evidence>
<evidence type="ECO:0000256" key="4">
    <source>
        <dbReference type="ARBA" id="ARBA00023136"/>
    </source>
</evidence>
<keyword evidence="2 5" id="KW-0812">Transmembrane</keyword>
<name>C5KZK9_PERM5</name>
<evidence type="ECO:0000256" key="3">
    <source>
        <dbReference type="ARBA" id="ARBA00022989"/>
    </source>
</evidence>
<accession>C5KZK9</accession>
<comment type="subcellular location">
    <subcellularLocation>
        <location evidence="1">Membrane</location>
        <topology evidence="1">Multi-pass membrane protein</topology>
    </subcellularLocation>
</comment>
<sequence>MLVAGDFIDAKLGAALGITTLAAAALGNSIGDVSGIWLGSTVEAFTHRMGLPDPNLTKAQRMLHSVALTKTAGNVVGVLIGCFLGMFPLMWPEDYRLWRSPEHDHAPPNKDEED</sequence>
<dbReference type="PANTHER" id="PTHR21706">
    <property type="entry name" value="TRANSMEMBRANE PROTEIN 65"/>
    <property type="match status" value="1"/>
</dbReference>
<evidence type="ECO:0000256" key="5">
    <source>
        <dbReference type="SAM" id="Phobius"/>
    </source>
</evidence>
<dbReference type="GO" id="GO:0016020">
    <property type="term" value="C:membrane"/>
    <property type="evidence" value="ECO:0007669"/>
    <property type="project" value="UniProtKB-SubCell"/>
</dbReference>
<dbReference type="RefSeq" id="XP_002778242.1">
    <property type="nucleotide sequence ID" value="XM_002778196.1"/>
</dbReference>
<dbReference type="InParanoid" id="C5KZK9"/>
<dbReference type="EMBL" id="GG677899">
    <property type="protein sequence ID" value="EER10037.1"/>
    <property type="molecule type" value="Genomic_DNA"/>
</dbReference>
<evidence type="ECO:0000256" key="1">
    <source>
        <dbReference type="ARBA" id="ARBA00004141"/>
    </source>
</evidence>
<gene>
    <name evidence="6" type="ORF">Pmar_PMAR007033</name>
</gene>
<dbReference type="Proteomes" id="UP000007800">
    <property type="component" value="Unassembled WGS sequence"/>
</dbReference>
<dbReference type="PANTHER" id="PTHR21706:SF15">
    <property type="entry name" value="TRANSMEMBRANE PROTEIN 65"/>
    <property type="match status" value="1"/>
</dbReference>
<dbReference type="OrthoDB" id="430821at2759"/>
<evidence type="ECO:0000256" key="2">
    <source>
        <dbReference type="ARBA" id="ARBA00022692"/>
    </source>
</evidence>
<keyword evidence="3 5" id="KW-1133">Transmembrane helix</keyword>
<dbReference type="OMA" id="TGRCVEQ"/>
<organism evidence="7">
    <name type="scientific">Perkinsus marinus (strain ATCC 50983 / TXsc)</name>
    <dbReference type="NCBI Taxonomy" id="423536"/>
    <lineage>
        <taxon>Eukaryota</taxon>
        <taxon>Sar</taxon>
        <taxon>Alveolata</taxon>
        <taxon>Perkinsozoa</taxon>
        <taxon>Perkinsea</taxon>
        <taxon>Perkinsida</taxon>
        <taxon>Perkinsidae</taxon>
        <taxon>Perkinsus</taxon>
    </lineage>
</organism>
<dbReference type="GO" id="GO:0005739">
    <property type="term" value="C:mitochondrion"/>
    <property type="evidence" value="ECO:0007669"/>
    <property type="project" value="TreeGrafter"/>
</dbReference>
<keyword evidence="4 5" id="KW-0472">Membrane</keyword>
<dbReference type="Pfam" id="PF10507">
    <property type="entry name" value="TMEM65"/>
    <property type="match status" value="1"/>
</dbReference>